<feature type="transmembrane region" description="Helical" evidence="4">
    <location>
        <begin position="360"/>
        <end position="379"/>
    </location>
</feature>
<comment type="caution">
    <text evidence="6">The sequence shown here is derived from an EMBL/GenBank/DDBJ whole genome shotgun (WGS) entry which is preliminary data.</text>
</comment>
<protein>
    <submittedName>
        <fullName evidence="6">MFS transporter</fullName>
    </submittedName>
</protein>
<accession>A0A9D2HDR7</accession>
<feature type="transmembrane region" description="Helical" evidence="4">
    <location>
        <begin position="167"/>
        <end position="189"/>
    </location>
</feature>
<evidence type="ECO:0000256" key="3">
    <source>
        <dbReference type="ARBA" id="ARBA00023136"/>
    </source>
</evidence>
<dbReference type="Pfam" id="PF07690">
    <property type="entry name" value="MFS_1"/>
    <property type="match status" value="1"/>
</dbReference>
<keyword evidence="3 4" id="KW-0472">Membrane</keyword>
<dbReference type="PROSITE" id="PS50850">
    <property type="entry name" value="MFS"/>
    <property type="match status" value="1"/>
</dbReference>
<feature type="domain" description="Major facilitator superfamily (MFS) profile" evidence="5">
    <location>
        <begin position="229"/>
        <end position="418"/>
    </location>
</feature>
<dbReference type="Gene3D" id="1.20.1250.20">
    <property type="entry name" value="MFS general substrate transporter like domains"/>
    <property type="match status" value="2"/>
</dbReference>
<proteinExistence type="predicted"/>
<evidence type="ECO:0000256" key="1">
    <source>
        <dbReference type="ARBA" id="ARBA00022692"/>
    </source>
</evidence>
<organism evidence="6 7">
    <name type="scientific">Candidatus Mailhella merdigallinarum</name>
    <dbReference type="NCBI Taxonomy" id="2838658"/>
    <lineage>
        <taxon>Bacteria</taxon>
        <taxon>Pseudomonadati</taxon>
        <taxon>Thermodesulfobacteriota</taxon>
        <taxon>Desulfovibrionia</taxon>
        <taxon>Desulfovibrionales</taxon>
        <taxon>Desulfovibrionaceae</taxon>
        <taxon>Mailhella</taxon>
    </lineage>
</organism>
<feature type="transmembrane region" description="Helical" evidence="4">
    <location>
        <begin position="78"/>
        <end position="96"/>
    </location>
</feature>
<dbReference type="AlphaFoldDB" id="A0A9D2HDR7"/>
<feature type="transmembrane region" description="Helical" evidence="4">
    <location>
        <begin position="385"/>
        <end position="407"/>
    </location>
</feature>
<evidence type="ECO:0000256" key="2">
    <source>
        <dbReference type="ARBA" id="ARBA00022989"/>
    </source>
</evidence>
<keyword evidence="1 4" id="KW-0812">Transmembrane</keyword>
<dbReference type="InterPro" id="IPR020846">
    <property type="entry name" value="MFS_dom"/>
</dbReference>
<evidence type="ECO:0000259" key="5">
    <source>
        <dbReference type="PROSITE" id="PS50850"/>
    </source>
</evidence>
<feature type="transmembrane region" description="Helical" evidence="4">
    <location>
        <begin position="323"/>
        <end position="348"/>
    </location>
</feature>
<keyword evidence="2 4" id="KW-1133">Transmembrane helix</keyword>
<feature type="transmembrane region" description="Helical" evidence="4">
    <location>
        <begin position="7"/>
        <end position="27"/>
    </location>
</feature>
<feature type="transmembrane region" description="Helical" evidence="4">
    <location>
        <begin position="297"/>
        <end position="317"/>
    </location>
</feature>
<dbReference type="EMBL" id="DXAN01000006">
    <property type="protein sequence ID" value="HJA08200.1"/>
    <property type="molecule type" value="Genomic_DNA"/>
</dbReference>
<reference evidence="6" key="1">
    <citation type="journal article" date="2021" name="PeerJ">
        <title>Extensive microbial diversity within the chicken gut microbiome revealed by metagenomics and culture.</title>
        <authorList>
            <person name="Gilroy R."/>
            <person name="Ravi A."/>
            <person name="Getino M."/>
            <person name="Pursley I."/>
            <person name="Horton D.L."/>
            <person name="Alikhan N.F."/>
            <person name="Baker D."/>
            <person name="Gharbi K."/>
            <person name="Hall N."/>
            <person name="Watson M."/>
            <person name="Adriaenssens E.M."/>
            <person name="Foster-Nyarko E."/>
            <person name="Jarju S."/>
            <person name="Secka A."/>
            <person name="Antonio M."/>
            <person name="Oren A."/>
            <person name="Chaudhuri R.R."/>
            <person name="La Ragione R."/>
            <person name="Hildebrand F."/>
            <person name="Pallen M.J."/>
        </authorList>
    </citation>
    <scope>NUCLEOTIDE SEQUENCE</scope>
    <source>
        <strain evidence="6">CHK186-16707</strain>
    </source>
</reference>
<dbReference type="InterPro" id="IPR011701">
    <property type="entry name" value="MFS"/>
</dbReference>
<dbReference type="GO" id="GO:0022857">
    <property type="term" value="F:transmembrane transporter activity"/>
    <property type="evidence" value="ECO:0007669"/>
    <property type="project" value="InterPro"/>
</dbReference>
<feature type="transmembrane region" description="Helical" evidence="4">
    <location>
        <begin position="51"/>
        <end position="71"/>
    </location>
</feature>
<dbReference type="SUPFAM" id="SSF103473">
    <property type="entry name" value="MFS general substrate transporter"/>
    <property type="match status" value="1"/>
</dbReference>
<dbReference type="InterPro" id="IPR050327">
    <property type="entry name" value="Proton-linked_MCT"/>
</dbReference>
<feature type="transmembrane region" description="Helical" evidence="4">
    <location>
        <begin position="138"/>
        <end position="161"/>
    </location>
</feature>
<feature type="transmembrane region" description="Helical" evidence="4">
    <location>
        <begin position="231"/>
        <end position="250"/>
    </location>
</feature>
<evidence type="ECO:0000256" key="4">
    <source>
        <dbReference type="SAM" id="Phobius"/>
    </source>
</evidence>
<dbReference type="PANTHER" id="PTHR11360">
    <property type="entry name" value="MONOCARBOXYLATE TRANSPORTER"/>
    <property type="match status" value="1"/>
</dbReference>
<feature type="transmembrane region" description="Helical" evidence="4">
    <location>
        <begin position="102"/>
        <end position="126"/>
    </location>
</feature>
<sequence>MAEQKKFYGWYVVFINMLVLAFGTGLVNNSSGQFLKPLTAALDITRSEANLYSSCMTIAMIFVIPQVTKLFKVVKPRVISTIGVFCVAGGWFSLSFAQSKWHIYICAIIIGIGLSFTATSMVTMIIGKWFVKNKGKALGIALLGSGIGAFVYNPACAALIQHFGFRTAYQITAGILFVGMIPYLLGYAFKPEDKGQVALGLEDNAASAGGPAAPRKEMTGLTYAEARKTPAFWAVCFIAIALNACTIGIYTQVQAYLTDVGYAAVLAATVVSIISLCNAFAKMFFGWLDDKIGTRGNYMVAMAVFLCGLTAMLFVQQGIAVCYVAAVLFGFGLACPSIITPMVTMAALGQKDFAAIYSRVASFFFLGSTIGPIISGVVFDYTGSYRSAILFYIALLVISIVIGTNLLRKKAPEPAKAA</sequence>
<dbReference type="Proteomes" id="UP000824225">
    <property type="component" value="Unassembled WGS sequence"/>
</dbReference>
<evidence type="ECO:0000313" key="7">
    <source>
        <dbReference type="Proteomes" id="UP000824225"/>
    </source>
</evidence>
<dbReference type="InterPro" id="IPR036259">
    <property type="entry name" value="MFS_trans_sf"/>
</dbReference>
<name>A0A9D2HDR7_9BACT</name>
<feature type="transmembrane region" description="Helical" evidence="4">
    <location>
        <begin position="262"/>
        <end position="285"/>
    </location>
</feature>
<evidence type="ECO:0000313" key="6">
    <source>
        <dbReference type="EMBL" id="HJA08200.1"/>
    </source>
</evidence>
<gene>
    <name evidence="6" type="ORF">H9962_03290</name>
</gene>
<reference evidence="6" key="2">
    <citation type="submission" date="2021-04" db="EMBL/GenBank/DDBJ databases">
        <authorList>
            <person name="Gilroy R."/>
        </authorList>
    </citation>
    <scope>NUCLEOTIDE SEQUENCE</scope>
    <source>
        <strain evidence="6">CHK186-16707</strain>
    </source>
</reference>